<dbReference type="AlphaFoldDB" id="A0A6S7B3V1"/>
<feature type="domain" description="Fumarylacetoacetase-like C-terminal" evidence="2">
    <location>
        <begin position="55"/>
        <end position="254"/>
    </location>
</feature>
<dbReference type="RefSeq" id="WP_175147848.1">
    <property type="nucleotide sequence ID" value="NZ_CADIKK010000001.1"/>
</dbReference>
<dbReference type="PANTHER" id="PTHR11820:SF7">
    <property type="entry name" value="ACYLPYRUVASE FAHD1, MITOCHONDRIAL"/>
    <property type="match status" value="1"/>
</dbReference>
<dbReference type="Pfam" id="PF01557">
    <property type="entry name" value="FAA_hydrolase"/>
    <property type="match status" value="1"/>
</dbReference>
<keyword evidence="1" id="KW-0479">Metal-binding</keyword>
<keyword evidence="4" id="KW-1185">Reference proteome</keyword>
<dbReference type="GO" id="GO:0018773">
    <property type="term" value="F:acetylpyruvate hydrolase activity"/>
    <property type="evidence" value="ECO:0007669"/>
    <property type="project" value="TreeGrafter"/>
</dbReference>
<dbReference type="EMBL" id="CADIKK010000001">
    <property type="protein sequence ID" value="CAB3777153.1"/>
    <property type="molecule type" value="Genomic_DNA"/>
</dbReference>
<dbReference type="Gene3D" id="3.90.850.10">
    <property type="entry name" value="Fumarylacetoacetase-like, C-terminal domain"/>
    <property type="match status" value="1"/>
</dbReference>
<dbReference type="Proteomes" id="UP000494365">
    <property type="component" value="Unassembled WGS sequence"/>
</dbReference>
<dbReference type="GO" id="GO:0046872">
    <property type="term" value="F:metal ion binding"/>
    <property type="evidence" value="ECO:0007669"/>
    <property type="project" value="UniProtKB-KW"/>
</dbReference>
<protein>
    <recommendedName>
        <fullName evidence="2">Fumarylacetoacetase-like C-terminal domain-containing protein</fullName>
    </recommendedName>
</protein>
<sequence>MDTWMRFMSSDGGVVFGRVEGGYLHEYESLDQPVPTGAVLSTRALTPLAPCAPGKIVALWNNFHALAAKLDKPVPTHPLFLLKPADSVIGAGEPIRRPLSYAGKIVYEGELGIVIGRRCRDASSLEEAADAIFGYTLVNDVTAADLLNENPHFPQWCRAKSFDTFCCIGPAIVSGFDWRQARLVTMLDGVERQNYPLADMVFSPAEQVSLISQDLTLEPGDVIACGTSVGVGSIKDGATVSISIDGIGTLSNTLSAARAETAAQARPITAAGTV</sequence>
<dbReference type="InterPro" id="IPR036663">
    <property type="entry name" value="Fumarylacetoacetase_C_sf"/>
</dbReference>
<reference evidence="3 4" key="1">
    <citation type="submission" date="2020-04" db="EMBL/GenBank/DDBJ databases">
        <authorList>
            <person name="De Canck E."/>
        </authorList>
    </citation>
    <scope>NUCLEOTIDE SEQUENCE [LARGE SCALE GENOMIC DNA]</scope>
    <source>
        <strain evidence="3 4">LMG 28614</strain>
    </source>
</reference>
<dbReference type="InterPro" id="IPR011234">
    <property type="entry name" value="Fumarylacetoacetase-like_C"/>
</dbReference>
<evidence type="ECO:0000313" key="4">
    <source>
        <dbReference type="Proteomes" id="UP000494365"/>
    </source>
</evidence>
<organism evidence="3 4">
    <name type="scientific">Paraburkholderia ultramafica</name>
    <dbReference type="NCBI Taxonomy" id="1544867"/>
    <lineage>
        <taxon>Bacteria</taxon>
        <taxon>Pseudomonadati</taxon>
        <taxon>Pseudomonadota</taxon>
        <taxon>Betaproteobacteria</taxon>
        <taxon>Burkholderiales</taxon>
        <taxon>Burkholderiaceae</taxon>
        <taxon>Paraburkholderia</taxon>
    </lineage>
</organism>
<evidence type="ECO:0000313" key="3">
    <source>
        <dbReference type="EMBL" id="CAB3777153.1"/>
    </source>
</evidence>
<evidence type="ECO:0000259" key="2">
    <source>
        <dbReference type="Pfam" id="PF01557"/>
    </source>
</evidence>
<dbReference type="PANTHER" id="PTHR11820">
    <property type="entry name" value="ACYLPYRUVASE"/>
    <property type="match status" value="1"/>
</dbReference>
<dbReference type="SUPFAM" id="SSF56529">
    <property type="entry name" value="FAH"/>
    <property type="match status" value="1"/>
</dbReference>
<name>A0A6S7B3V1_9BURK</name>
<proteinExistence type="predicted"/>
<evidence type="ECO:0000256" key="1">
    <source>
        <dbReference type="ARBA" id="ARBA00022723"/>
    </source>
</evidence>
<accession>A0A6S7B3V1</accession>
<gene>
    <name evidence="3" type="ORF">LMG28614_00370</name>
</gene>